<dbReference type="GO" id="GO:0033800">
    <property type="term" value="F:isoflavone 7-O-methyltransferase activity"/>
    <property type="evidence" value="ECO:0007669"/>
    <property type="project" value="UniProtKB-EC"/>
</dbReference>
<dbReference type="PIRSF" id="PIRSF005739">
    <property type="entry name" value="O-mtase"/>
    <property type="match status" value="1"/>
</dbReference>
<evidence type="ECO:0000313" key="9">
    <source>
        <dbReference type="EMBL" id="RYR46806.1"/>
    </source>
</evidence>
<dbReference type="FunFam" id="3.40.50.150:FF:000057">
    <property type="entry name" value="O-methyltransferase ZRP4"/>
    <property type="match status" value="1"/>
</dbReference>
<dbReference type="InterPro" id="IPR029063">
    <property type="entry name" value="SAM-dependent_MTases_sf"/>
</dbReference>
<comment type="caution">
    <text evidence="9">The sequence shown here is derived from an EMBL/GenBank/DDBJ whole genome shotgun (WGS) entry which is preliminary data.</text>
</comment>
<dbReference type="SMR" id="A0A445C778"/>
<evidence type="ECO:0000259" key="8">
    <source>
        <dbReference type="Pfam" id="PF08100"/>
    </source>
</evidence>
<dbReference type="GO" id="GO:0046983">
    <property type="term" value="F:protein dimerization activity"/>
    <property type="evidence" value="ECO:0007669"/>
    <property type="project" value="InterPro"/>
</dbReference>
<dbReference type="AlphaFoldDB" id="A0A445C778"/>
<feature type="domain" description="O-methyltransferase C-terminal" evidence="7">
    <location>
        <begin position="130"/>
        <end position="341"/>
    </location>
</feature>
<dbReference type="Proteomes" id="UP000289738">
    <property type="component" value="Chromosome A07"/>
</dbReference>
<keyword evidence="10" id="KW-1185">Reference proteome</keyword>
<dbReference type="PROSITE" id="PS51683">
    <property type="entry name" value="SAM_OMT_II"/>
    <property type="match status" value="1"/>
</dbReference>
<evidence type="ECO:0000256" key="2">
    <source>
        <dbReference type="ARBA" id="ARBA00022679"/>
    </source>
</evidence>
<reference evidence="9 10" key="1">
    <citation type="submission" date="2019-01" db="EMBL/GenBank/DDBJ databases">
        <title>Sequencing of cultivated peanut Arachis hypogaea provides insights into genome evolution and oil improvement.</title>
        <authorList>
            <person name="Chen X."/>
        </authorList>
    </citation>
    <scope>NUCLEOTIDE SEQUENCE [LARGE SCALE GENOMIC DNA]</scope>
    <source>
        <strain evidence="10">cv. Fuhuasheng</strain>
        <tissue evidence="9">Leaves</tissue>
    </source>
</reference>
<name>A0A445C778_ARAHY</name>
<dbReference type="STRING" id="3818.A0A445C778"/>
<dbReference type="OrthoDB" id="2410195at2759"/>
<dbReference type="Gramene" id="arahy.Tifrunner.gnm2.ann2.Ah07g153600.1">
    <property type="protein sequence ID" value="arahy.Tifrunner.gnm2.ann2.Ah07g153600.1-CDS"/>
    <property type="gene ID" value="arahy.Tifrunner.gnm2.ann2.Ah07g153600"/>
</dbReference>
<evidence type="ECO:0000256" key="4">
    <source>
        <dbReference type="ARBA" id="ARBA00050968"/>
    </source>
</evidence>
<dbReference type="SUPFAM" id="SSF53335">
    <property type="entry name" value="S-adenosyl-L-methionine-dependent methyltransferases"/>
    <property type="match status" value="1"/>
</dbReference>
<dbReference type="SUPFAM" id="SSF46785">
    <property type="entry name" value="Winged helix' DNA-binding domain"/>
    <property type="match status" value="1"/>
</dbReference>
<evidence type="ECO:0000256" key="3">
    <source>
        <dbReference type="ARBA" id="ARBA00022691"/>
    </source>
</evidence>
<dbReference type="InterPro" id="IPR036390">
    <property type="entry name" value="WH_DNA-bd_sf"/>
</dbReference>
<dbReference type="GO" id="GO:0032259">
    <property type="term" value="P:methylation"/>
    <property type="evidence" value="ECO:0007669"/>
    <property type="project" value="UniProtKB-KW"/>
</dbReference>
<keyword evidence="2" id="KW-0808">Transferase</keyword>
<keyword evidence="3" id="KW-0949">S-adenosyl-L-methionine</keyword>
<organism evidence="9 10">
    <name type="scientific">Arachis hypogaea</name>
    <name type="common">Peanut</name>
    <dbReference type="NCBI Taxonomy" id="3818"/>
    <lineage>
        <taxon>Eukaryota</taxon>
        <taxon>Viridiplantae</taxon>
        <taxon>Streptophyta</taxon>
        <taxon>Embryophyta</taxon>
        <taxon>Tracheophyta</taxon>
        <taxon>Spermatophyta</taxon>
        <taxon>Magnoliopsida</taxon>
        <taxon>eudicotyledons</taxon>
        <taxon>Gunneridae</taxon>
        <taxon>Pentapetalae</taxon>
        <taxon>rosids</taxon>
        <taxon>fabids</taxon>
        <taxon>Fabales</taxon>
        <taxon>Fabaceae</taxon>
        <taxon>Papilionoideae</taxon>
        <taxon>50 kb inversion clade</taxon>
        <taxon>dalbergioids sensu lato</taxon>
        <taxon>Dalbergieae</taxon>
        <taxon>Pterocarpus clade</taxon>
        <taxon>Arachis</taxon>
    </lineage>
</organism>
<dbReference type="EC" id="2.1.1.150" evidence="5"/>
<evidence type="ECO:0000313" key="10">
    <source>
        <dbReference type="Proteomes" id="UP000289738"/>
    </source>
</evidence>
<evidence type="ECO:0000259" key="7">
    <source>
        <dbReference type="Pfam" id="PF00891"/>
    </source>
</evidence>
<dbReference type="PANTHER" id="PTHR11746">
    <property type="entry name" value="O-METHYLTRANSFERASE"/>
    <property type="match status" value="1"/>
</dbReference>
<feature type="domain" description="O-methyltransferase dimerisation" evidence="8">
    <location>
        <begin position="22"/>
        <end position="109"/>
    </location>
</feature>
<keyword evidence="1" id="KW-0489">Methyltransferase</keyword>
<protein>
    <recommendedName>
        <fullName evidence="5">isoflavone 7-O-methyltransferase</fullName>
        <ecNumber evidence="5">2.1.1.150</ecNumber>
    </recommendedName>
</protein>
<dbReference type="EMBL" id="SDMP01000007">
    <property type="protein sequence ID" value="RYR46806.1"/>
    <property type="molecule type" value="Genomic_DNA"/>
</dbReference>
<accession>A0A445C778</accession>
<dbReference type="InterPro" id="IPR012967">
    <property type="entry name" value="COMT_dimerisation"/>
</dbReference>
<dbReference type="FunFam" id="1.10.10.10:FF:000213">
    <property type="entry name" value="Coniferyl alcohol 9-O-methyltransferase"/>
    <property type="match status" value="1"/>
</dbReference>
<proteinExistence type="predicted"/>
<feature type="active site" description="Proton acceptor" evidence="6">
    <location>
        <position position="262"/>
    </location>
</feature>
<dbReference type="InterPro" id="IPR036388">
    <property type="entry name" value="WH-like_DNA-bd_sf"/>
</dbReference>
<dbReference type="Gene3D" id="3.40.50.150">
    <property type="entry name" value="Vaccinia Virus protein VP39"/>
    <property type="match status" value="1"/>
</dbReference>
<dbReference type="Pfam" id="PF08100">
    <property type="entry name" value="Dimerisation"/>
    <property type="match status" value="1"/>
</dbReference>
<sequence>MEFQSREQADNAKLVKAQSHIWNHIFNFINSMSLKCAVELGIPDAIHNYGKPMPLSQLVASLQIHPSKTSFVQRLMRILVHSNFFTAKDVTSNEVGYVLTDSSMLLLKDNPLNLIPYLFIMLDPFVLKPWHQMSTWFKNDDPTSFETEYGITVWDHASQVPQFNEILNDAMASDARLISKLLVDDKCKGVFEGLESLVDVGGGTGTVAKAIVKAFPQLECTVLDLPHVVADLEGSQNLKYVGGDMFEAIPPSNAILLKWILHNWNDEECLKILKNCKEALRMSKGEGSKVIVIDMVVGDENTDHELAETQLFFDMLMMVFLTGKQRNKEEWANLIFSAGFSNYKIIPILGLRSLIEIYP</sequence>
<dbReference type="InterPro" id="IPR016461">
    <property type="entry name" value="COMT-like"/>
</dbReference>
<evidence type="ECO:0000256" key="6">
    <source>
        <dbReference type="PIRSR" id="PIRSR005739-1"/>
    </source>
</evidence>
<dbReference type="Gene3D" id="1.10.10.10">
    <property type="entry name" value="Winged helix-like DNA-binding domain superfamily/Winged helix DNA-binding domain"/>
    <property type="match status" value="1"/>
</dbReference>
<gene>
    <name evidence="9" type="ORF">Ahy_A07g032634</name>
</gene>
<dbReference type="GO" id="GO:0009717">
    <property type="term" value="P:isoflavonoid biosynthetic process"/>
    <property type="evidence" value="ECO:0007669"/>
    <property type="project" value="UniProtKB-ARBA"/>
</dbReference>
<comment type="catalytic activity">
    <reaction evidence="4">
        <text>a 7-hydroxyisoflavone + S-adenosyl-L-methionine = a 7-methoxyisoflavone + S-adenosyl-L-homocysteine + H(+)</text>
        <dbReference type="Rhea" id="RHEA:17933"/>
        <dbReference type="ChEBI" id="CHEBI:15378"/>
        <dbReference type="ChEBI" id="CHEBI:55465"/>
        <dbReference type="ChEBI" id="CHEBI:57856"/>
        <dbReference type="ChEBI" id="CHEBI:59789"/>
        <dbReference type="ChEBI" id="CHEBI:140356"/>
        <dbReference type="EC" id="2.1.1.150"/>
    </reaction>
</comment>
<dbReference type="Pfam" id="PF00891">
    <property type="entry name" value="Methyltransf_2"/>
    <property type="match status" value="1"/>
</dbReference>
<dbReference type="InterPro" id="IPR001077">
    <property type="entry name" value="COMT_C"/>
</dbReference>
<evidence type="ECO:0000256" key="5">
    <source>
        <dbReference type="ARBA" id="ARBA00066355"/>
    </source>
</evidence>
<evidence type="ECO:0000256" key="1">
    <source>
        <dbReference type="ARBA" id="ARBA00022603"/>
    </source>
</evidence>